<dbReference type="CDD" id="cd16371">
    <property type="entry name" value="DMSOR_beta_like"/>
    <property type="match status" value="1"/>
</dbReference>
<protein>
    <submittedName>
        <fullName evidence="9">4Fe-4S dicluster domain-containing protein</fullName>
    </submittedName>
</protein>
<keyword evidence="6" id="KW-0408">Iron</keyword>
<sequence length="206" mass="21680">MTQYGFYFDSSRCTGCKTCDLACKDYNDLGSSVTFRRVYDVEGGTWNAGTDGTWTSTAMVYHVSNACNHCDNPACAAACPQDAYVKEEATGFVHNDPSKCIGCGTCVEACPYGAPRLGDGNVAVKCHGCAARVEEGNAPVCVEACPLRCLEFGEIGQLRAKYGNSADIASLPDSSVTSPNLVVKSNDAAESAEAPSAWVANELEVA</sequence>
<dbReference type="InterPro" id="IPR017896">
    <property type="entry name" value="4Fe4S_Fe-S-bd"/>
</dbReference>
<keyword evidence="7" id="KW-0411">Iron-sulfur</keyword>
<comment type="caution">
    <text evidence="9">The sequence shown here is derived from an EMBL/GenBank/DDBJ whole genome shotgun (WGS) entry which is preliminary data.</text>
</comment>
<evidence type="ECO:0000256" key="4">
    <source>
        <dbReference type="ARBA" id="ARBA00022737"/>
    </source>
</evidence>
<dbReference type="PANTHER" id="PTHR43177:SF5">
    <property type="entry name" value="ANAEROBIC DIMETHYL SULFOXIDE REDUCTASE CHAIN B-RELATED"/>
    <property type="match status" value="1"/>
</dbReference>
<organism evidence="9">
    <name type="scientific">Muribaculaceae bacterium Z82</name>
    <dbReference type="NCBI Taxonomy" id="2304548"/>
    <lineage>
        <taxon>Bacteria</taxon>
        <taxon>Pseudomonadati</taxon>
        <taxon>Bacteroidota</taxon>
        <taxon>Bacteroidia</taxon>
        <taxon>Bacteroidales</taxon>
        <taxon>Muribaculaceae</taxon>
    </lineage>
</organism>
<evidence type="ECO:0000256" key="2">
    <source>
        <dbReference type="ARBA" id="ARBA00022485"/>
    </source>
</evidence>
<evidence type="ECO:0000313" key="9">
    <source>
        <dbReference type="EMBL" id="NBI34984.1"/>
    </source>
</evidence>
<dbReference type="Gene3D" id="3.30.70.20">
    <property type="match status" value="2"/>
</dbReference>
<feature type="domain" description="4Fe-4S ferredoxin-type" evidence="8">
    <location>
        <begin position="4"/>
        <end position="32"/>
    </location>
</feature>
<dbReference type="InterPro" id="IPR050954">
    <property type="entry name" value="ET_IronSulfur_Cluster-Binding"/>
</dbReference>
<feature type="domain" description="4Fe-4S ferredoxin-type" evidence="8">
    <location>
        <begin position="58"/>
        <end position="89"/>
    </location>
</feature>
<evidence type="ECO:0000256" key="6">
    <source>
        <dbReference type="ARBA" id="ARBA00023004"/>
    </source>
</evidence>
<dbReference type="PROSITE" id="PS00198">
    <property type="entry name" value="4FE4S_FER_1"/>
    <property type="match status" value="1"/>
</dbReference>
<dbReference type="Pfam" id="PF12800">
    <property type="entry name" value="Fer4_4"/>
    <property type="match status" value="1"/>
</dbReference>
<keyword evidence="4" id="KW-0677">Repeat</keyword>
<evidence type="ECO:0000256" key="1">
    <source>
        <dbReference type="ARBA" id="ARBA00022448"/>
    </source>
</evidence>
<accession>A0A7C9NBD3</accession>
<proteinExistence type="predicted"/>
<dbReference type="GO" id="GO:0051539">
    <property type="term" value="F:4 iron, 4 sulfur cluster binding"/>
    <property type="evidence" value="ECO:0007669"/>
    <property type="project" value="UniProtKB-KW"/>
</dbReference>
<evidence type="ECO:0000259" key="8">
    <source>
        <dbReference type="PROSITE" id="PS51379"/>
    </source>
</evidence>
<evidence type="ECO:0000256" key="7">
    <source>
        <dbReference type="ARBA" id="ARBA00023014"/>
    </source>
</evidence>
<feature type="domain" description="4Fe-4S ferredoxin-type" evidence="8">
    <location>
        <begin position="91"/>
        <end position="120"/>
    </location>
</feature>
<dbReference type="InterPro" id="IPR017900">
    <property type="entry name" value="4Fe4S_Fe_S_CS"/>
</dbReference>
<reference evidence="9" key="1">
    <citation type="submission" date="2018-08" db="EMBL/GenBank/DDBJ databases">
        <title>Murine metabolic-syndrome-specific gut microbial biobank.</title>
        <authorList>
            <person name="Liu C."/>
        </authorList>
    </citation>
    <scope>NUCLEOTIDE SEQUENCE [LARGE SCALE GENOMIC DNA]</scope>
    <source>
        <strain evidence="9">Z82</strain>
    </source>
</reference>
<evidence type="ECO:0000256" key="5">
    <source>
        <dbReference type="ARBA" id="ARBA00022982"/>
    </source>
</evidence>
<name>A0A7C9NBD3_9BACT</name>
<dbReference type="AlphaFoldDB" id="A0A7C9NBD3"/>
<dbReference type="SUPFAM" id="SSF54862">
    <property type="entry name" value="4Fe-4S ferredoxins"/>
    <property type="match status" value="1"/>
</dbReference>
<keyword evidence="5" id="KW-0249">Electron transport</keyword>
<keyword evidence="1" id="KW-0813">Transport</keyword>
<dbReference type="Pfam" id="PF13247">
    <property type="entry name" value="Fer4_11"/>
    <property type="match status" value="1"/>
</dbReference>
<dbReference type="EMBL" id="QWKH01000061">
    <property type="protein sequence ID" value="NBI34984.1"/>
    <property type="molecule type" value="Genomic_DNA"/>
</dbReference>
<dbReference type="PROSITE" id="PS51379">
    <property type="entry name" value="4FE4S_FER_2"/>
    <property type="match status" value="3"/>
</dbReference>
<keyword evidence="2" id="KW-0004">4Fe-4S</keyword>
<evidence type="ECO:0000256" key="3">
    <source>
        <dbReference type="ARBA" id="ARBA00022723"/>
    </source>
</evidence>
<dbReference type="GO" id="GO:0046872">
    <property type="term" value="F:metal ion binding"/>
    <property type="evidence" value="ECO:0007669"/>
    <property type="project" value="UniProtKB-KW"/>
</dbReference>
<dbReference type="PANTHER" id="PTHR43177">
    <property type="entry name" value="PROTEIN NRFC"/>
    <property type="match status" value="1"/>
</dbReference>
<keyword evidence="3" id="KW-0479">Metal-binding</keyword>
<gene>
    <name evidence="9" type="ORF">D1639_08085</name>
</gene>